<name>A0AAD8JMK3_TARER</name>
<dbReference type="AlphaFoldDB" id="A0AAD8JMK3"/>
<gene>
    <name evidence="2" type="ORF">QVD17_41921</name>
</gene>
<feature type="domain" description="Reverse transcriptase Ty1/copia-type" evidence="1">
    <location>
        <begin position="1"/>
        <end position="82"/>
    </location>
</feature>
<evidence type="ECO:0000259" key="1">
    <source>
        <dbReference type="Pfam" id="PF07727"/>
    </source>
</evidence>
<accession>A0AAD8JMK3</accession>
<organism evidence="2 3">
    <name type="scientific">Tagetes erecta</name>
    <name type="common">African marigold</name>
    <dbReference type="NCBI Taxonomy" id="13708"/>
    <lineage>
        <taxon>Eukaryota</taxon>
        <taxon>Viridiplantae</taxon>
        <taxon>Streptophyta</taxon>
        <taxon>Embryophyta</taxon>
        <taxon>Tracheophyta</taxon>
        <taxon>Spermatophyta</taxon>
        <taxon>Magnoliopsida</taxon>
        <taxon>eudicotyledons</taxon>
        <taxon>Gunneridae</taxon>
        <taxon>Pentapetalae</taxon>
        <taxon>asterids</taxon>
        <taxon>campanulids</taxon>
        <taxon>Asterales</taxon>
        <taxon>Asteraceae</taxon>
        <taxon>Asteroideae</taxon>
        <taxon>Heliantheae alliance</taxon>
        <taxon>Tageteae</taxon>
        <taxon>Tagetes</taxon>
    </lineage>
</organism>
<keyword evidence="3" id="KW-1185">Reference proteome</keyword>
<dbReference type="PANTHER" id="PTHR11439">
    <property type="entry name" value="GAG-POL-RELATED RETROTRANSPOSON"/>
    <property type="match status" value="1"/>
</dbReference>
<reference evidence="2" key="1">
    <citation type="journal article" date="2023" name="bioRxiv">
        <title>Improved chromosome-level genome assembly for marigold (Tagetes erecta).</title>
        <authorList>
            <person name="Jiang F."/>
            <person name="Yuan L."/>
            <person name="Wang S."/>
            <person name="Wang H."/>
            <person name="Xu D."/>
            <person name="Wang A."/>
            <person name="Fan W."/>
        </authorList>
    </citation>
    <scope>NUCLEOTIDE SEQUENCE</scope>
    <source>
        <strain evidence="2">WSJ</strain>
        <tissue evidence="2">Leaf</tissue>
    </source>
</reference>
<evidence type="ECO:0000313" key="2">
    <source>
        <dbReference type="EMBL" id="KAK1406523.1"/>
    </source>
</evidence>
<dbReference type="InterPro" id="IPR013103">
    <property type="entry name" value="RVT_2"/>
</dbReference>
<dbReference type="EMBL" id="JAUHHV010000012">
    <property type="protein sequence ID" value="KAK1406523.1"/>
    <property type="molecule type" value="Genomic_DNA"/>
</dbReference>
<dbReference type="Pfam" id="PF07727">
    <property type="entry name" value="RVT_2"/>
    <property type="match status" value="1"/>
</dbReference>
<dbReference type="PANTHER" id="PTHR11439:SF495">
    <property type="entry name" value="REVERSE TRANSCRIPTASE, RNA-DEPENDENT DNA POLYMERASE-RELATED"/>
    <property type="match status" value="1"/>
</dbReference>
<dbReference type="SUPFAM" id="SSF56672">
    <property type="entry name" value="DNA/RNA polymerases"/>
    <property type="match status" value="1"/>
</dbReference>
<comment type="caution">
    <text evidence="2">The sequence shown here is derived from an EMBL/GenBank/DDBJ whole genome shotgun (WGS) entry which is preliminary data.</text>
</comment>
<dbReference type="Proteomes" id="UP001229421">
    <property type="component" value="Unassembled WGS sequence"/>
</dbReference>
<dbReference type="InterPro" id="IPR043502">
    <property type="entry name" value="DNA/RNA_pol_sf"/>
</dbReference>
<evidence type="ECO:0000313" key="3">
    <source>
        <dbReference type="Proteomes" id="UP001229421"/>
    </source>
</evidence>
<proteinExistence type="predicted"/>
<protein>
    <recommendedName>
        <fullName evidence="1">Reverse transcriptase Ty1/copia-type domain-containing protein</fullName>
    </recommendedName>
</protein>
<dbReference type="CDD" id="cd09272">
    <property type="entry name" value="RNase_HI_RT_Ty1"/>
    <property type="match status" value="1"/>
</dbReference>
<sequence length="302" mass="34643">MDVNCAFLYGDIDEEIYVCQPLRFEDPNFPDTVYKLDKSLYGLHQAPRIWYETLTQYLLSKGFTRGTIDMTLFKKKSDGILIHPEKYVQEIMQKYKMDDCSSELSPFTAQTCLAPDESGKSVDAHRYRSMIGSLMYLTASRPDIAFTVGYCSRYQANPKESHEKAVKRIFRYLKGTRRLGLWYPKGGCFDLHAYSNSDYGGCKLDRKSVSGGCQYLGECLVSWQSKKQTTVSLSTREAEYTTAYSCCCQVLWIQHQMIDYSINILHTPIFCDNEAAIGMAKNPIHHTRTKHIETQIHAIRDA</sequence>